<dbReference type="Pfam" id="PF01764">
    <property type="entry name" value="Lipase_3"/>
    <property type="match status" value="1"/>
</dbReference>
<evidence type="ECO:0000256" key="2">
    <source>
        <dbReference type="ARBA" id="ARBA00022801"/>
    </source>
</evidence>
<dbReference type="InterPro" id="IPR002921">
    <property type="entry name" value="Fungal_lipase-type"/>
</dbReference>
<dbReference type="AlphaFoldDB" id="A0A6J3M8J3"/>
<evidence type="ECO:0000313" key="7">
    <source>
        <dbReference type="RefSeq" id="XP_033461229.1"/>
    </source>
</evidence>
<evidence type="ECO:0000259" key="5">
    <source>
        <dbReference type="Pfam" id="PF01764"/>
    </source>
</evidence>
<dbReference type="SUPFAM" id="SSF53474">
    <property type="entry name" value="alpha/beta-Hydrolases"/>
    <property type="match status" value="1"/>
</dbReference>
<evidence type="ECO:0000256" key="1">
    <source>
        <dbReference type="ARBA" id="ARBA00022729"/>
    </source>
</evidence>
<accession>A0A6J3M8J3</accession>
<dbReference type="PANTHER" id="PTHR46640:SF1">
    <property type="entry name" value="FUNGAL LIPASE-LIKE DOMAIN-CONTAINING PROTEIN-RELATED"/>
    <property type="match status" value="1"/>
</dbReference>
<feature type="chain" id="PRO_5026859337" evidence="4">
    <location>
        <begin position="18"/>
        <end position="420"/>
    </location>
</feature>
<organism evidence="7">
    <name type="scientific">Dissoconium aciculare CBS 342.82</name>
    <dbReference type="NCBI Taxonomy" id="1314786"/>
    <lineage>
        <taxon>Eukaryota</taxon>
        <taxon>Fungi</taxon>
        <taxon>Dikarya</taxon>
        <taxon>Ascomycota</taxon>
        <taxon>Pezizomycotina</taxon>
        <taxon>Dothideomycetes</taxon>
        <taxon>Dothideomycetidae</taxon>
        <taxon>Mycosphaerellales</taxon>
        <taxon>Dissoconiaceae</taxon>
        <taxon>Dissoconium</taxon>
    </lineage>
</organism>
<feature type="region of interest" description="Disordered" evidence="3">
    <location>
        <begin position="307"/>
        <end position="346"/>
    </location>
</feature>
<keyword evidence="2" id="KW-0378">Hydrolase</keyword>
<feature type="compositionally biased region" description="Basic and acidic residues" evidence="3">
    <location>
        <begin position="326"/>
        <end position="342"/>
    </location>
</feature>
<evidence type="ECO:0000313" key="6">
    <source>
        <dbReference type="Proteomes" id="UP000504637"/>
    </source>
</evidence>
<dbReference type="InterPro" id="IPR029058">
    <property type="entry name" value="AB_hydrolase_fold"/>
</dbReference>
<dbReference type="GeneID" id="54362249"/>
<dbReference type="Proteomes" id="UP000504637">
    <property type="component" value="Unplaced"/>
</dbReference>
<reference evidence="7" key="3">
    <citation type="submission" date="2025-08" db="UniProtKB">
        <authorList>
            <consortium name="RefSeq"/>
        </authorList>
    </citation>
    <scope>IDENTIFICATION</scope>
    <source>
        <strain evidence="7">CBS 342.82</strain>
    </source>
</reference>
<dbReference type="PANTHER" id="PTHR46640">
    <property type="entry name" value="TRIACYLGLYCEROL LIPASE, PUTATIVE (AFU_ORTHOLOGUE AFUA_6G06510)-RELATED"/>
    <property type="match status" value="1"/>
</dbReference>
<feature type="domain" description="Fungal lipase-type" evidence="5">
    <location>
        <begin position="101"/>
        <end position="282"/>
    </location>
</feature>
<dbReference type="InterPro" id="IPR051299">
    <property type="entry name" value="AB_hydrolase_lip/est"/>
</dbReference>
<dbReference type="GO" id="GO:0016787">
    <property type="term" value="F:hydrolase activity"/>
    <property type="evidence" value="ECO:0007669"/>
    <property type="project" value="UniProtKB-KW"/>
</dbReference>
<evidence type="ECO:0000256" key="4">
    <source>
        <dbReference type="SAM" id="SignalP"/>
    </source>
</evidence>
<keyword evidence="1 4" id="KW-0732">Signal</keyword>
<protein>
    <submittedName>
        <fullName evidence="7">Alpha/beta-hydrolase</fullName>
    </submittedName>
</protein>
<reference evidence="7" key="1">
    <citation type="submission" date="2020-01" db="EMBL/GenBank/DDBJ databases">
        <authorList>
            <consortium name="DOE Joint Genome Institute"/>
            <person name="Haridas S."/>
            <person name="Albert R."/>
            <person name="Binder M."/>
            <person name="Bloem J."/>
            <person name="Labutti K."/>
            <person name="Salamov A."/>
            <person name="Andreopoulos B."/>
            <person name="Baker S.E."/>
            <person name="Barry K."/>
            <person name="Bills G."/>
            <person name="Bluhm B.H."/>
            <person name="Cannon C."/>
            <person name="Castanera R."/>
            <person name="Culley D.E."/>
            <person name="Daum C."/>
            <person name="Ezra D."/>
            <person name="Gonzalez J.B."/>
            <person name="Henrissat B."/>
            <person name="Kuo A."/>
            <person name="Liang C."/>
            <person name="Lipzen A."/>
            <person name="Lutzoni F."/>
            <person name="Magnuson J."/>
            <person name="Mondo S."/>
            <person name="Nolan M."/>
            <person name="Ohm R."/>
            <person name="Pangilinan J."/>
            <person name="Park H.-J."/>
            <person name="Ramirez L."/>
            <person name="Alfaro M."/>
            <person name="Sun H."/>
            <person name="Tritt A."/>
            <person name="Yoshinaga Y."/>
            <person name="Zwiers L.-H."/>
            <person name="Turgeon B.G."/>
            <person name="Goodwin S.B."/>
            <person name="Spatafora J.W."/>
            <person name="Crous P.W."/>
            <person name="Grigoriev I.V."/>
        </authorList>
    </citation>
    <scope>NUCLEOTIDE SEQUENCE</scope>
    <source>
        <strain evidence="7">CBS 342.82</strain>
    </source>
</reference>
<dbReference type="GO" id="GO:0006629">
    <property type="term" value="P:lipid metabolic process"/>
    <property type="evidence" value="ECO:0007669"/>
    <property type="project" value="InterPro"/>
</dbReference>
<keyword evidence="6" id="KW-1185">Reference proteome</keyword>
<dbReference type="OrthoDB" id="438440at2759"/>
<dbReference type="RefSeq" id="XP_033461229.1">
    <property type="nucleotide sequence ID" value="XM_033604449.1"/>
</dbReference>
<dbReference type="Gene3D" id="3.40.50.1820">
    <property type="entry name" value="alpha/beta hydrolase"/>
    <property type="match status" value="1"/>
</dbReference>
<name>A0A6J3M8J3_9PEZI</name>
<gene>
    <name evidence="7" type="ORF">K489DRAFT_378602</name>
</gene>
<evidence type="ECO:0000256" key="3">
    <source>
        <dbReference type="SAM" id="MobiDB-lite"/>
    </source>
</evidence>
<proteinExistence type="predicted"/>
<dbReference type="CDD" id="cd00519">
    <property type="entry name" value="Lipase_3"/>
    <property type="match status" value="1"/>
</dbReference>
<sequence>MKFLLGFLLAAASLTSATVQLFPKDPIVSLQLYADLEELARLVDIAYCVGSTSLGIASPFRCLSRCAEFPAFELVTTFNTGLLFSDSCGYIALDHDRRRIIVAFRGTYSLVDTIVDLSTIPQEYVPFPGNGDSDKDGQSDDGQQSLACNNCTVHAGFYSSWLSTRSIIVPYLQANIARLPGYKLHLVGHSLGGAIAALAGLDFLSRNWSPTVTTFGEPRIGNAALNRFLDDRFGLKHSSNTTSFPQPTHGPEVSDKIVIGVDHLTYRRVTHINDPVPLLPPRNVIIGDYSPHAGEIFISSSAPPPELSSVRHCEGDSDINCSSSQDNHKKPEEEPSESERNPTRSNLLAGVQHELIEARAREDPWWDGGLPPERYRFWQLFWAHREYFVKIGLCIPGGEGILLDEQGHAKKFDMHEKTDL</sequence>
<reference evidence="7" key="2">
    <citation type="submission" date="2020-04" db="EMBL/GenBank/DDBJ databases">
        <authorList>
            <consortium name="NCBI Genome Project"/>
        </authorList>
    </citation>
    <scope>NUCLEOTIDE SEQUENCE</scope>
    <source>
        <strain evidence="7">CBS 342.82</strain>
    </source>
</reference>
<feature type="signal peptide" evidence="4">
    <location>
        <begin position="1"/>
        <end position="17"/>
    </location>
</feature>